<organism evidence="3 4">
    <name type="scientific">Thecamonas trahens ATCC 50062</name>
    <dbReference type="NCBI Taxonomy" id="461836"/>
    <lineage>
        <taxon>Eukaryota</taxon>
        <taxon>Apusozoa</taxon>
        <taxon>Apusomonadida</taxon>
        <taxon>Apusomonadidae</taxon>
        <taxon>Thecamonas</taxon>
    </lineage>
</organism>
<evidence type="ECO:0000256" key="1">
    <source>
        <dbReference type="SAM" id="MobiDB-lite"/>
    </source>
</evidence>
<keyword evidence="2" id="KW-1133">Transmembrane helix</keyword>
<feature type="region of interest" description="Disordered" evidence="1">
    <location>
        <begin position="1"/>
        <end position="67"/>
    </location>
</feature>
<dbReference type="GeneID" id="25568855"/>
<feature type="transmembrane region" description="Helical" evidence="2">
    <location>
        <begin position="287"/>
        <end position="305"/>
    </location>
</feature>
<keyword evidence="2" id="KW-0812">Transmembrane</keyword>
<dbReference type="EMBL" id="GL349495">
    <property type="protein sequence ID" value="KNC55092.1"/>
    <property type="molecule type" value="Genomic_DNA"/>
</dbReference>
<feature type="transmembrane region" description="Helical" evidence="2">
    <location>
        <begin position="317"/>
        <end position="336"/>
    </location>
</feature>
<feature type="compositionally biased region" description="Polar residues" evidence="1">
    <location>
        <begin position="1114"/>
        <end position="1125"/>
    </location>
</feature>
<accession>A0A0L0DSA6</accession>
<feature type="transmembrane region" description="Helical" evidence="2">
    <location>
        <begin position="121"/>
        <end position="140"/>
    </location>
</feature>
<feature type="compositionally biased region" description="Basic residues" evidence="1">
    <location>
        <begin position="1098"/>
        <end position="1107"/>
    </location>
</feature>
<dbReference type="PANTHER" id="PTHR24216">
    <property type="entry name" value="PAXILLIN-RELATED"/>
    <property type="match status" value="1"/>
</dbReference>
<feature type="transmembrane region" description="Helical" evidence="2">
    <location>
        <begin position="257"/>
        <end position="281"/>
    </location>
</feature>
<keyword evidence="4" id="KW-1185">Reference proteome</keyword>
<dbReference type="PANTHER" id="PTHR24216:SF8">
    <property type="entry name" value="PAXILLIN, ISOFORM F"/>
    <property type="match status" value="1"/>
</dbReference>
<name>A0A0L0DSA6_THETB</name>
<proteinExistence type="predicted"/>
<feature type="compositionally biased region" description="Polar residues" evidence="1">
    <location>
        <begin position="1"/>
        <end position="24"/>
    </location>
</feature>
<feature type="transmembrane region" description="Helical" evidence="2">
    <location>
        <begin position="222"/>
        <end position="245"/>
    </location>
</feature>
<protein>
    <submittedName>
        <fullName evidence="3">Uncharacterized protein</fullName>
    </submittedName>
</protein>
<dbReference type="RefSeq" id="XP_013753276.1">
    <property type="nucleotide sequence ID" value="XM_013897822.1"/>
</dbReference>
<feature type="region of interest" description="Disordered" evidence="1">
    <location>
        <begin position="1059"/>
        <end position="1164"/>
    </location>
</feature>
<evidence type="ECO:0000256" key="2">
    <source>
        <dbReference type="SAM" id="Phobius"/>
    </source>
</evidence>
<feature type="transmembrane region" description="Helical" evidence="2">
    <location>
        <begin position="160"/>
        <end position="180"/>
    </location>
</feature>
<dbReference type="Proteomes" id="UP000054408">
    <property type="component" value="Unassembled WGS sequence"/>
</dbReference>
<feature type="region of interest" description="Disordered" evidence="1">
    <location>
        <begin position="979"/>
        <end position="1042"/>
    </location>
</feature>
<evidence type="ECO:0000313" key="3">
    <source>
        <dbReference type="EMBL" id="KNC55092.1"/>
    </source>
</evidence>
<feature type="compositionally biased region" description="Low complexity" evidence="1">
    <location>
        <begin position="979"/>
        <end position="989"/>
    </location>
</feature>
<gene>
    <name evidence="3" type="ORF">AMSG_10689</name>
</gene>
<sequence length="1810" mass="187355">MASHSSARCSDGASTTSTESTDSGVSLPPAPSSPTRAPSSSSLSSSSSSHAFVADPRPPEAPPVRTPRSHMMWLLRDRCEPAEIQGVMSRSKILPHSSAPLSRAFHGTIIALVDSPLPGTAILGLLTRLVDAALFIALAFTPHCLCDALHTVPLAIVPTALATTVLPLMVAMAVAVAVACRPTGPPAVLVAILRLSGAVIYGPLFLPVLALCVAGASSSAGGLAPVFGLAIAAHLALGIITAFHVDTYATDELAPGVFAAITGGCAVIARVLAAVAVVVVMELCSSVSAAATVAVTAAATAIAHARLAPSCRRRVDILTSACYASISTAALALAIAPGAPRILALCSLLPGLVAGTLCALSLHSPAPIAAFVIDRRLAPILGRVGVDVIRNLRLSRLIRYPLIRARYATHLYLVHKEFDAAAAVFRGLAHGRALPSESVVALIAAWTLCSLLPGLVAGTLCALASHSPAPIAALVIDRRLAPILGRVGVDVIRNLRLSRLIRYPLIRARYATHLYLVHKEFDAAAAVFRGLAHGRALPSESVVALIAAWRAAIGVPSAVCAIHLELALRAHAPSSDAIPLLLFHLRRQLRAASQLAPVHPSGSEPSAVILAAVTPSIHTSAAAAYPAFPHTVQRLLWVLYGGDPLQKASTAPVAVVNAFIADAAALELDKAHTAILADVIRGPSRISPANSLLAMALALRRPWMEPTLHPRVNSFASTRSMQSSIVRSPSSVGTIAAAAPGLINDAPLLGAADDVASLVARALCAWLAARTRRTHPVTTALMVEQYAAIDPASHAILRHVVTAHVSGLLVVAHTTAEEPGPVLDPELGPWGAAGITDMLYASTVPGAETLDGVYAVRLYTCPQAATDVGGLPMRAVLGQAAAGICPIHRPSAAASVDSPPVSPTGAGFSCGSSIHSALWAMGMRGSGVSSDDPDSMQPTSYSGSRIALTYDTLGRTATDSSHDESHSGRRIPASQLSLTLQASSASTSTHHPPPGLSTVSLPSSPAPSTAPKPAQSRPRCPNVSPLNSHDMPPLPSPSPAQLSCRRLSFPVRGQMMMSGSTVGASARAHRAEPEPEPSSQPPTDPARLQLPPLPPSRRVSHTGRATRKVAPAAATSSSCSGSEATMMSAPEFAPHHPAPPERPPTPEPPARLARASSVRSMQHAPSDGCAARVVRAIHQRVAFVDGSPADSLGTAHFLQLVAAVGRRAPLTVLVAAFKAVAASAAPPFSTISFARASFSALLDGAIAAGVLVAVRAARAVAFAHAVEWSAVYATTPLSHAECMAYHIGRAMAAAGDPRVAHPLAVLPYARRAWDIALLLDLLAALCASRATRSPAYARERLWLLDRIRPPSAPPVLTPMLRAQAAIASSRYSPAIPTFAESFLDPPPVYPGDNTTCANAIADYATACLEELEDGAIGSDATSHRAIAAVLSLLAAFHFPPARHAALETRLTLIAGVRVAPYDIAAAVASDPLPQSVHPHHVVARVLLARADAPKLALRWLASLRPTGPVAVTRATAALAANNPAAALAIIRPLIRAGAAPAGPVVYGSAWLVHARALLVAGHRRAAWVACLALYDLDLSPSSVDGALHMLMVIATLERVRASYMSVRASLLAHASCPGSLALTVLSGLIWRLAGLDLATDPVRILGTRRSGIEHAMEGFPSRGCAVAATAALAADYISAADRDDPVEWCTRRAAVLVAAAVADCARQAAARLRVDENMFLAVGSVDADAPRPRSPGASTWILVDSLTIIAAARNASLFPPPPTPARISHSAVKDWLIHATVAADGTVALQHMLDNQLLIPSGSSSYELTV</sequence>
<evidence type="ECO:0000313" key="4">
    <source>
        <dbReference type="Proteomes" id="UP000054408"/>
    </source>
</evidence>
<keyword evidence="2" id="KW-0472">Membrane</keyword>
<feature type="transmembrane region" description="Helical" evidence="2">
    <location>
        <begin position="192"/>
        <end position="216"/>
    </location>
</feature>
<feature type="compositionally biased region" description="Pro residues" evidence="1">
    <location>
        <begin position="1136"/>
        <end position="1149"/>
    </location>
</feature>
<reference evidence="3 4" key="1">
    <citation type="submission" date="2010-05" db="EMBL/GenBank/DDBJ databases">
        <title>The Genome Sequence of Thecamonas trahens ATCC 50062.</title>
        <authorList>
            <consortium name="The Broad Institute Genome Sequencing Platform"/>
            <person name="Russ C."/>
            <person name="Cuomo C."/>
            <person name="Shea T."/>
            <person name="Young S.K."/>
            <person name="Zeng Q."/>
            <person name="Koehrsen M."/>
            <person name="Haas B."/>
            <person name="Borodovsky M."/>
            <person name="Guigo R."/>
            <person name="Alvarado L."/>
            <person name="Berlin A."/>
            <person name="Bochicchio J."/>
            <person name="Borenstein D."/>
            <person name="Chapman S."/>
            <person name="Chen Z."/>
            <person name="Freedman E."/>
            <person name="Gellesch M."/>
            <person name="Goldberg J."/>
            <person name="Griggs A."/>
            <person name="Gujja S."/>
            <person name="Heilman E."/>
            <person name="Heiman D."/>
            <person name="Hepburn T."/>
            <person name="Howarth C."/>
            <person name="Jen D."/>
            <person name="Larson L."/>
            <person name="Mehta T."/>
            <person name="Park D."/>
            <person name="Pearson M."/>
            <person name="Roberts A."/>
            <person name="Saif S."/>
            <person name="Shenoy N."/>
            <person name="Sisk P."/>
            <person name="Stolte C."/>
            <person name="Sykes S."/>
            <person name="Thomson T."/>
            <person name="Walk T."/>
            <person name="White J."/>
            <person name="Yandava C."/>
            <person name="Burger G."/>
            <person name="Gray M.W."/>
            <person name="Holland P.W.H."/>
            <person name="King N."/>
            <person name="Lang F.B.F."/>
            <person name="Roger A.J."/>
            <person name="Ruiz-Trillo I."/>
            <person name="Lander E."/>
            <person name="Nusbaum C."/>
        </authorList>
    </citation>
    <scope>NUCLEOTIDE SEQUENCE [LARGE SCALE GENOMIC DNA]</scope>
    <source>
        <strain evidence="3 4">ATCC 50062</strain>
    </source>
</reference>
<feature type="compositionally biased region" description="Low complexity" evidence="1">
    <location>
        <begin position="33"/>
        <end position="49"/>
    </location>
</feature>